<keyword evidence="2 9" id="KW-0812">Transmembrane</keyword>
<evidence type="ECO:0000259" key="11">
    <source>
        <dbReference type="Pfam" id="PF00656"/>
    </source>
</evidence>
<protein>
    <recommendedName>
        <fullName evidence="11">Peptidase C14 caspase domain-containing protein</fullName>
    </recommendedName>
</protein>
<evidence type="ECO:0000313" key="13">
    <source>
        <dbReference type="Proteomes" id="UP000664169"/>
    </source>
</evidence>
<dbReference type="GO" id="GO:0005739">
    <property type="term" value="C:mitochondrion"/>
    <property type="evidence" value="ECO:0007669"/>
    <property type="project" value="TreeGrafter"/>
</dbReference>
<dbReference type="SUPFAM" id="SSF52129">
    <property type="entry name" value="Caspase-like"/>
    <property type="match status" value="1"/>
</dbReference>
<feature type="region of interest" description="Disordered" evidence="10">
    <location>
        <begin position="1"/>
        <end position="102"/>
    </location>
</feature>
<dbReference type="GO" id="GO:0006915">
    <property type="term" value="P:apoptotic process"/>
    <property type="evidence" value="ECO:0007669"/>
    <property type="project" value="UniProtKB-KW"/>
</dbReference>
<dbReference type="Gene3D" id="1.50.40.10">
    <property type="entry name" value="Mitochondrial carrier domain"/>
    <property type="match status" value="1"/>
</dbReference>
<evidence type="ECO:0000256" key="9">
    <source>
        <dbReference type="PROSITE-ProRule" id="PRU00282"/>
    </source>
</evidence>
<proteinExistence type="predicted"/>
<dbReference type="SUPFAM" id="SSF103506">
    <property type="entry name" value="Mitochondrial carrier"/>
    <property type="match status" value="1"/>
</dbReference>
<dbReference type="FunFam" id="1.50.40.10:FF:000085">
    <property type="entry name" value="Tricarboxylate carrier, putative"/>
    <property type="match status" value="1"/>
</dbReference>
<comment type="caution">
    <text evidence="12">The sequence shown here is derived from an EMBL/GenBank/DDBJ whole genome shotgun (WGS) entry which is preliminary data.</text>
</comment>
<dbReference type="GO" id="GO:0004197">
    <property type="term" value="F:cysteine-type endopeptidase activity"/>
    <property type="evidence" value="ECO:0007669"/>
    <property type="project" value="InterPro"/>
</dbReference>
<dbReference type="InterPro" id="IPR023395">
    <property type="entry name" value="MCP_dom_sf"/>
</dbReference>
<dbReference type="Proteomes" id="UP000664169">
    <property type="component" value="Unassembled WGS sequence"/>
</dbReference>
<keyword evidence="5" id="KW-0378">Hydrolase</keyword>
<comment type="subcellular location">
    <subcellularLocation>
        <location evidence="1">Membrane</location>
        <topology evidence="1">Multi-pass membrane protein</topology>
    </subcellularLocation>
</comment>
<feature type="repeat" description="Solcar" evidence="9">
    <location>
        <begin position="551"/>
        <end position="635"/>
    </location>
</feature>
<feature type="compositionally biased region" description="Pro residues" evidence="10">
    <location>
        <begin position="70"/>
        <end position="86"/>
    </location>
</feature>
<reference evidence="12" key="1">
    <citation type="submission" date="2021-03" db="EMBL/GenBank/DDBJ databases">
        <authorList>
            <person name="Tagirdzhanova G."/>
        </authorList>
    </citation>
    <scope>NUCLEOTIDE SEQUENCE</scope>
</reference>
<dbReference type="Gene3D" id="3.40.50.12660">
    <property type="match status" value="1"/>
</dbReference>
<keyword evidence="4" id="KW-0496">Mitochondrion</keyword>
<evidence type="ECO:0000256" key="4">
    <source>
        <dbReference type="ARBA" id="ARBA00022792"/>
    </source>
</evidence>
<keyword evidence="8" id="KW-0865">Zymogen</keyword>
<keyword evidence="5" id="KW-0788">Thiol protease</keyword>
<accession>A0A8H3EXZ7</accession>
<evidence type="ECO:0000256" key="3">
    <source>
        <dbReference type="ARBA" id="ARBA00022703"/>
    </source>
</evidence>
<evidence type="ECO:0000256" key="2">
    <source>
        <dbReference type="ARBA" id="ARBA00022692"/>
    </source>
</evidence>
<dbReference type="InterPro" id="IPR011600">
    <property type="entry name" value="Pept_C14_caspase"/>
</dbReference>
<dbReference type="FunFam" id="1.50.40.10:FF:000053">
    <property type="entry name" value="Mitochondrial DNA replication protein"/>
    <property type="match status" value="1"/>
</dbReference>
<dbReference type="InterPro" id="IPR029030">
    <property type="entry name" value="Caspase-like_dom_sf"/>
</dbReference>
<evidence type="ECO:0000256" key="8">
    <source>
        <dbReference type="ARBA" id="ARBA00023145"/>
    </source>
</evidence>
<dbReference type="GO" id="GO:0005371">
    <property type="term" value="F:tricarboxylate secondary active transmembrane transporter activity"/>
    <property type="evidence" value="ECO:0007669"/>
    <property type="project" value="TreeGrafter"/>
</dbReference>
<dbReference type="PROSITE" id="PS50920">
    <property type="entry name" value="SOLCAR"/>
    <property type="match status" value="2"/>
</dbReference>
<dbReference type="OrthoDB" id="10253709at2759"/>
<gene>
    <name evidence="12" type="ORF">GOMPHAMPRED_007922</name>
</gene>
<name>A0A8H3EXZ7_9LECA</name>
<dbReference type="GO" id="GO:0016020">
    <property type="term" value="C:membrane"/>
    <property type="evidence" value="ECO:0007669"/>
    <property type="project" value="UniProtKB-SubCell"/>
</dbReference>
<keyword evidence="7 9" id="KW-0472">Membrane</keyword>
<sequence>MAFPGSGHWGAQNHQGGYNQGPPPGNYGYQQGPPQNYGPPQGYNGHPPPQQYPPQQQYNSPGYGGGYNQGPPPQGGYGYGPPPPQGPQDGPMYGGRPGLPNVHNNSYSHGELAFDSCTPLRKRKGNMNAPPPPPTTMQSFGNGAPQGYGFRYSNCTGRRKALLIGINYFNQKGQLKGCINDVKNMSAYLNQFFNYAREDMVILTDDQQNPMSQPTKANILRAMHWLVKDAQANDSLFFHYSGHGGQTEDLDGDEDDGYDEVIYPVDFRQAGHIVDDEMHRVMVQSLMPGVRLTAIFDSCHSGSALDLPYIYSTSGILKEPNLAKEAGQGLLGMVTAYARGDIGGVASTAMSFFKKATTGNEAYERAKQTKTSPADVIMWSGSKVLLAIYLLTPTNTLIKDDQTSQDANIAGQATGAMSWAFITALKKQPQQSYVQLLNSIRDELATKYTQKPQLSCSHPLVGAGLNLFEVTTLGQPLEVAKTTMAANRGTNMSGALKMIWSRGGVLGFYQGLIPWAWIEASTKGAVLLFVASEAEYYAKTFGASNFVAGISGGMVGGVAQAYATMGFCTCMKTVEITQHKLAASGVKPPSTFATFMDIYRKEGIRGINKGVNAVAIRQLTNWGSRFGLSRMAENGIRSATGKAEGEKLSTVEKIAASAIGGGMSAWNQPIEVIRVEMQSKTNDPNRPKNLTVGKTFKYVYDNNGFRGLYRGVTPRIGLSIWQTVCMVALGDIAKEWVEKVTGDKVTAKH</sequence>
<dbReference type="PANTHER" id="PTHR46982">
    <property type="entry name" value="CITRATE/OXOGLUTARATE CARRIER PROTEIN"/>
    <property type="match status" value="1"/>
</dbReference>
<dbReference type="GO" id="GO:0006843">
    <property type="term" value="P:mitochondrial citrate transmembrane transport"/>
    <property type="evidence" value="ECO:0007669"/>
    <property type="project" value="TreeGrafter"/>
</dbReference>
<feature type="domain" description="Peptidase C14 caspase" evidence="11">
    <location>
        <begin position="158"/>
        <end position="458"/>
    </location>
</feature>
<keyword evidence="3" id="KW-0053">Apoptosis</keyword>
<feature type="compositionally biased region" description="Low complexity" evidence="10">
    <location>
        <begin position="26"/>
        <end position="45"/>
    </location>
</feature>
<evidence type="ECO:0000256" key="10">
    <source>
        <dbReference type="SAM" id="MobiDB-lite"/>
    </source>
</evidence>
<evidence type="ECO:0000313" key="12">
    <source>
        <dbReference type="EMBL" id="CAF9913454.1"/>
    </source>
</evidence>
<evidence type="ECO:0000256" key="1">
    <source>
        <dbReference type="ARBA" id="ARBA00004141"/>
    </source>
</evidence>
<keyword evidence="6" id="KW-1133">Transmembrane helix</keyword>
<dbReference type="EMBL" id="CAJPDQ010000008">
    <property type="protein sequence ID" value="CAF9913454.1"/>
    <property type="molecule type" value="Genomic_DNA"/>
</dbReference>
<dbReference type="AlphaFoldDB" id="A0A8H3EXZ7"/>
<dbReference type="InterPro" id="IPR053017">
    <property type="entry name" value="Mito_Cit/Oxoglu_Carrier"/>
</dbReference>
<dbReference type="PANTHER" id="PTHR46982:SF1">
    <property type="entry name" value="CITRATE_OXOGLUTARATE CARRIER PROTEIN"/>
    <property type="match status" value="1"/>
</dbReference>
<dbReference type="Pfam" id="PF00153">
    <property type="entry name" value="Mito_carr"/>
    <property type="match status" value="3"/>
</dbReference>
<dbReference type="GO" id="GO:0006508">
    <property type="term" value="P:proteolysis"/>
    <property type="evidence" value="ECO:0007669"/>
    <property type="project" value="InterPro"/>
</dbReference>
<dbReference type="InterPro" id="IPR018108">
    <property type="entry name" value="MCP_transmembrane"/>
</dbReference>
<evidence type="ECO:0000256" key="6">
    <source>
        <dbReference type="ARBA" id="ARBA00022989"/>
    </source>
</evidence>
<evidence type="ECO:0000256" key="5">
    <source>
        <dbReference type="ARBA" id="ARBA00022807"/>
    </source>
</evidence>
<organism evidence="12 13">
    <name type="scientific">Gomphillus americanus</name>
    <dbReference type="NCBI Taxonomy" id="1940652"/>
    <lineage>
        <taxon>Eukaryota</taxon>
        <taxon>Fungi</taxon>
        <taxon>Dikarya</taxon>
        <taxon>Ascomycota</taxon>
        <taxon>Pezizomycotina</taxon>
        <taxon>Lecanoromycetes</taxon>
        <taxon>OSLEUM clade</taxon>
        <taxon>Ostropomycetidae</taxon>
        <taxon>Ostropales</taxon>
        <taxon>Graphidaceae</taxon>
        <taxon>Gomphilloideae</taxon>
        <taxon>Gomphillus</taxon>
    </lineage>
</organism>
<keyword evidence="4" id="KW-0999">Mitochondrion inner membrane</keyword>
<evidence type="ECO:0000256" key="7">
    <source>
        <dbReference type="ARBA" id="ARBA00023136"/>
    </source>
</evidence>
<feature type="repeat" description="Solcar" evidence="9">
    <location>
        <begin position="648"/>
        <end position="736"/>
    </location>
</feature>
<dbReference type="Pfam" id="PF00656">
    <property type="entry name" value="Peptidase_C14"/>
    <property type="match status" value="1"/>
</dbReference>
<keyword evidence="5" id="KW-0645">Protease</keyword>
<keyword evidence="13" id="KW-1185">Reference proteome</keyword>
<dbReference type="GO" id="GO:0015742">
    <property type="term" value="P:alpha-ketoglutarate transport"/>
    <property type="evidence" value="ECO:0007669"/>
    <property type="project" value="TreeGrafter"/>
</dbReference>